<evidence type="ECO:0000313" key="9">
    <source>
        <dbReference type="EMBL" id="MCI44321.1"/>
    </source>
</evidence>
<evidence type="ECO:0000256" key="3">
    <source>
        <dbReference type="ARBA" id="ARBA00012948"/>
    </source>
</evidence>
<evidence type="ECO:0000256" key="1">
    <source>
        <dbReference type="ARBA" id="ARBA00005194"/>
    </source>
</evidence>
<comment type="pathway">
    <text evidence="1">Lipid metabolism; fatty acid biosynthesis.</text>
</comment>
<keyword evidence="7" id="KW-0275">Fatty acid biosynthesis</keyword>
<dbReference type="InterPro" id="IPR002347">
    <property type="entry name" value="SDR_fam"/>
</dbReference>
<keyword evidence="10" id="KW-1185">Reference proteome</keyword>
<dbReference type="PANTHER" id="PTHR42879">
    <property type="entry name" value="3-OXOACYL-(ACYL-CARRIER-PROTEIN) REDUCTASE"/>
    <property type="match status" value="1"/>
</dbReference>
<evidence type="ECO:0000313" key="10">
    <source>
        <dbReference type="Proteomes" id="UP000265520"/>
    </source>
</evidence>
<comment type="catalytic activity">
    <reaction evidence="8">
        <text>a (3R)-hydroxyacyl-[ACP] + NADP(+) = a 3-oxoacyl-[ACP] + NADPH + H(+)</text>
        <dbReference type="Rhea" id="RHEA:17397"/>
        <dbReference type="Rhea" id="RHEA-COMP:9916"/>
        <dbReference type="Rhea" id="RHEA-COMP:9945"/>
        <dbReference type="ChEBI" id="CHEBI:15378"/>
        <dbReference type="ChEBI" id="CHEBI:57783"/>
        <dbReference type="ChEBI" id="CHEBI:58349"/>
        <dbReference type="ChEBI" id="CHEBI:78776"/>
        <dbReference type="ChEBI" id="CHEBI:78827"/>
        <dbReference type="EC" id="1.1.1.100"/>
    </reaction>
</comment>
<evidence type="ECO:0000256" key="2">
    <source>
        <dbReference type="ARBA" id="ARBA00006484"/>
    </source>
</evidence>
<dbReference type="GO" id="GO:0004316">
    <property type="term" value="F:3-oxoacyl-[acyl-carrier-protein] reductase (NADPH) activity"/>
    <property type="evidence" value="ECO:0007669"/>
    <property type="project" value="UniProtKB-EC"/>
</dbReference>
<proteinExistence type="inferred from homology"/>
<sequence>NISSVVGLVGNAGQANYAAAKSGVIGLTKSVAREYSSRGITVNAVAPGFIASDMTAKLGKDLEAKILEGIPLGEHKE</sequence>
<dbReference type="SUPFAM" id="SSF51735">
    <property type="entry name" value="NAD(P)-binding Rossmann-fold domains"/>
    <property type="match status" value="1"/>
</dbReference>
<keyword evidence="5" id="KW-0276">Fatty acid metabolism</keyword>
<evidence type="ECO:0000256" key="4">
    <source>
        <dbReference type="ARBA" id="ARBA00022516"/>
    </source>
</evidence>
<dbReference type="InterPro" id="IPR036291">
    <property type="entry name" value="NAD(P)-bd_dom_sf"/>
</dbReference>
<dbReference type="Proteomes" id="UP000265520">
    <property type="component" value="Unassembled WGS sequence"/>
</dbReference>
<reference evidence="9 10" key="1">
    <citation type="journal article" date="2018" name="Front. Plant Sci.">
        <title>Red Clover (Trifolium pratense) and Zigzag Clover (T. medium) - A Picture of Genomic Similarities and Differences.</title>
        <authorList>
            <person name="Dluhosova J."/>
            <person name="Istvanek J."/>
            <person name="Nedelnik J."/>
            <person name="Repkova J."/>
        </authorList>
    </citation>
    <scope>NUCLEOTIDE SEQUENCE [LARGE SCALE GENOMIC DNA]</scope>
    <source>
        <strain evidence="10">cv. 10/8</strain>
        <tissue evidence="9">Leaf</tissue>
    </source>
</reference>
<dbReference type="Gene3D" id="3.40.50.720">
    <property type="entry name" value="NAD(P)-binding Rossmann-like Domain"/>
    <property type="match status" value="1"/>
</dbReference>
<evidence type="ECO:0000256" key="8">
    <source>
        <dbReference type="ARBA" id="ARBA00048508"/>
    </source>
</evidence>
<evidence type="ECO:0000256" key="7">
    <source>
        <dbReference type="ARBA" id="ARBA00023160"/>
    </source>
</evidence>
<dbReference type="InterPro" id="IPR050259">
    <property type="entry name" value="SDR"/>
</dbReference>
<dbReference type="GO" id="GO:0006633">
    <property type="term" value="P:fatty acid biosynthetic process"/>
    <property type="evidence" value="ECO:0007669"/>
    <property type="project" value="UniProtKB-KW"/>
</dbReference>
<organism evidence="9 10">
    <name type="scientific">Trifolium medium</name>
    <dbReference type="NCBI Taxonomy" id="97028"/>
    <lineage>
        <taxon>Eukaryota</taxon>
        <taxon>Viridiplantae</taxon>
        <taxon>Streptophyta</taxon>
        <taxon>Embryophyta</taxon>
        <taxon>Tracheophyta</taxon>
        <taxon>Spermatophyta</taxon>
        <taxon>Magnoliopsida</taxon>
        <taxon>eudicotyledons</taxon>
        <taxon>Gunneridae</taxon>
        <taxon>Pentapetalae</taxon>
        <taxon>rosids</taxon>
        <taxon>fabids</taxon>
        <taxon>Fabales</taxon>
        <taxon>Fabaceae</taxon>
        <taxon>Papilionoideae</taxon>
        <taxon>50 kb inversion clade</taxon>
        <taxon>NPAAA clade</taxon>
        <taxon>Hologalegina</taxon>
        <taxon>IRL clade</taxon>
        <taxon>Trifolieae</taxon>
        <taxon>Trifolium</taxon>
    </lineage>
</organism>
<comment type="similarity">
    <text evidence="2">Belongs to the short-chain dehydrogenases/reductases (SDR) family.</text>
</comment>
<keyword evidence="4" id="KW-0444">Lipid biosynthesis</keyword>
<dbReference type="EC" id="1.1.1.100" evidence="3"/>
<dbReference type="AlphaFoldDB" id="A0A392S600"/>
<dbReference type="InterPro" id="IPR020904">
    <property type="entry name" value="Sc_DH/Rdtase_CS"/>
</dbReference>
<keyword evidence="7" id="KW-0443">Lipid metabolism</keyword>
<protein>
    <recommendedName>
        <fullName evidence="3">3-oxoacyl-[acyl-carrier-protein] reductase</fullName>
        <ecNumber evidence="3">1.1.1.100</ecNumber>
    </recommendedName>
</protein>
<evidence type="ECO:0000256" key="5">
    <source>
        <dbReference type="ARBA" id="ARBA00022832"/>
    </source>
</evidence>
<feature type="non-terminal residue" evidence="9">
    <location>
        <position position="1"/>
    </location>
</feature>
<dbReference type="PANTHER" id="PTHR42879:SF2">
    <property type="entry name" value="3-OXOACYL-[ACYL-CARRIER-PROTEIN] REDUCTASE FABG"/>
    <property type="match status" value="1"/>
</dbReference>
<keyword evidence="6" id="KW-0521">NADP</keyword>
<name>A0A392S600_9FABA</name>
<accession>A0A392S600</accession>
<dbReference type="PROSITE" id="PS00061">
    <property type="entry name" value="ADH_SHORT"/>
    <property type="match status" value="1"/>
</dbReference>
<comment type="caution">
    <text evidence="9">The sequence shown here is derived from an EMBL/GenBank/DDBJ whole genome shotgun (WGS) entry which is preliminary data.</text>
</comment>
<evidence type="ECO:0000256" key="6">
    <source>
        <dbReference type="ARBA" id="ARBA00022857"/>
    </source>
</evidence>
<dbReference type="EMBL" id="LXQA010329075">
    <property type="protein sequence ID" value="MCI44321.1"/>
    <property type="molecule type" value="Genomic_DNA"/>
</dbReference>
<dbReference type="Pfam" id="PF00106">
    <property type="entry name" value="adh_short"/>
    <property type="match status" value="1"/>
</dbReference>